<dbReference type="PANTHER" id="PTHR12684">
    <property type="entry name" value="PUTATIVE PHOSPHOTRANSFERASE"/>
    <property type="match status" value="1"/>
</dbReference>
<comment type="function">
    <text evidence="1">Catalyzes the last step of tRNA splicing, the transfer of the splice junction 2'-phosphate from ligated tRNA to NAD to produce ADP-ribose 1''-2'' cyclic phosphate.</text>
</comment>
<dbReference type="Proteomes" id="UP001150569">
    <property type="component" value="Unassembled WGS sequence"/>
</dbReference>
<accession>A0A9W7ZQC4</accession>
<protein>
    <recommendedName>
        <fullName evidence="3">2'-phosphotransferase</fullName>
        <ecNumber evidence="3">2.7.1.160</ecNumber>
    </recommendedName>
</protein>
<evidence type="ECO:0000256" key="3">
    <source>
        <dbReference type="ARBA" id="ARBA00012007"/>
    </source>
</evidence>
<gene>
    <name evidence="7" type="primary">TPT1_2</name>
    <name evidence="7" type="ORF">IWQ60_009104</name>
</gene>
<comment type="catalytic activity">
    <reaction evidence="6">
        <text>2'-phospho-[ligated tRNA] + NAD(+) = mature tRNA + ADP-alpha-D-ribose 1'',2''-cyclic phosphate + nicotinamide</text>
        <dbReference type="Rhea" id="RHEA:23324"/>
        <dbReference type="Rhea" id="RHEA-COMP:11106"/>
        <dbReference type="Rhea" id="RHEA-COMP:11107"/>
        <dbReference type="ChEBI" id="CHEBI:17154"/>
        <dbReference type="ChEBI" id="CHEBI:57540"/>
        <dbReference type="ChEBI" id="CHEBI:76596"/>
        <dbReference type="ChEBI" id="CHEBI:82883"/>
        <dbReference type="ChEBI" id="CHEBI:85027"/>
        <dbReference type="EC" id="2.7.1.160"/>
    </reaction>
</comment>
<dbReference type="GO" id="GO:0000215">
    <property type="term" value="F:tRNA 2'-phosphotransferase activity"/>
    <property type="evidence" value="ECO:0007669"/>
    <property type="project" value="UniProtKB-EC"/>
</dbReference>
<dbReference type="Gene3D" id="1.10.10.970">
    <property type="entry name" value="RNA 2'-phosphotransferase, Tpt1/KptA family, N-terminal domain"/>
    <property type="match status" value="1"/>
</dbReference>
<dbReference type="OrthoDB" id="419694at2759"/>
<evidence type="ECO:0000256" key="5">
    <source>
        <dbReference type="ARBA" id="ARBA00023027"/>
    </source>
</evidence>
<comment type="caution">
    <text evidence="7">The sequence shown here is derived from an EMBL/GenBank/DDBJ whole genome shotgun (WGS) entry which is preliminary data.</text>
</comment>
<dbReference type="InterPro" id="IPR042080">
    <property type="entry name" value="RNA_2'-PTrans_N"/>
</dbReference>
<evidence type="ECO:0000256" key="1">
    <source>
        <dbReference type="ARBA" id="ARBA00003343"/>
    </source>
</evidence>
<evidence type="ECO:0000256" key="6">
    <source>
        <dbReference type="ARBA" id="ARBA00047949"/>
    </source>
</evidence>
<name>A0A9W7ZQC4_9FUNG</name>
<evidence type="ECO:0000313" key="8">
    <source>
        <dbReference type="Proteomes" id="UP001150569"/>
    </source>
</evidence>
<keyword evidence="8" id="KW-1185">Reference proteome</keyword>
<dbReference type="EMBL" id="JANBPT010000731">
    <property type="protein sequence ID" value="KAJ1913719.1"/>
    <property type="molecule type" value="Genomic_DNA"/>
</dbReference>
<dbReference type="EC" id="2.7.1.160" evidence="3"/>
<dbReference type="GO" id="GO:0006388">
    <property type="term" value="P:tRNA splicing, via endonucleolytic cleavage and ligation"/>
    <property type="evidence" value="ECO:0007669"/>
    <property type="project" value="TreeGrafter"/>
</dbReference>
<dbReference type="InterPro" id="IPR002745">
    <property type="entry name" value="Ptrans_KptA/Tpt1"/>
</dbReference>
<proteinExistence type="inferred from homology"/>
<dbReference type="Pfam" id="PF01885">
    <property type="entry name" value="PTS_2-RNA"/>
    <property type="match status" value="1"/>
</dbReference>
<keyword evidence="4 7" id="KW-0808">Transferase</keyword>
<dbReference type="AlphaFoldDB" id="A0A9W7ZQC4"/>
<comment type="similarity">
    <text evidence="2">Belongs to the KptA/TPT1 family.</text>
</comment>
<evidence type="ECO:0000256" key="4">
    <source>
        <dbReference type="ARBA" id="ARBA00022679"/>
    </source>
</evidence>
<dbReference type="PANTHER" id="PTHR12684:SF2">
    <property type="entry name" value="TRNA 2'-PHOSPHOTRANSFERASE 1"/>
    <property type="match status" value="1"/>
</dbReference>
<organism evidence="7 8">
    <name type="scientific">Tieghemiomyces parasiticus</name>
    <dbReference type="NCBI Taxonomy" id="78921"/>
    <lineage>
        <taxon>Eukaryota</taxon>
        <taxon>Fungi</taxon>
        <taxon>Fungi incertae sedis</taxon>
        <taxon>Zoopagomycota</taxon>
        <taxon>Kickxellomycotina</taxon>
        <taxon>Dimargaritomycetes</taxon>
        <taxon>Dimargaritales</taxon>
        <taxon>Dimargaritaceae</taxon>
        <taxon>Tieghemiomyces</taxon>
    </lineage>
</organism>
<evidence type="ECO:0000256" key="2">
    <source>
        <dbReference type="ARBA" id="ARBA00009836"/>
    </source>
</evidence>
<dbReference type="Gene3D" id="3.20.170.30">
    <property type="match status" value="1"/>
</dbReference>
<evidence type="ECO:0000313" key="7">
    <source>
        <dbReference type="EMBL" id="KAJ1913719.1"/>
    </source>
</evidence>
<sequence length="245" mass="27386">MHPIPRSFRHLGSPRRLCPIRLIHSAMATDSSQREPRALTSPQLTRISKSMSFVLRHGAAKAGIPMRSDGFVDVDDLLKFPKLRHVTLEDLQQVVAADQKQRYTLVPVDPNPATQPPHWLIRANQGHSLAVKDLQLTPIVSPEEVPTVIHGSYERNWPSIEVQGLKRMTRNHIHFAPDLPNADGVISGMRTSCDLLIYIDAAKAMGDGIRFYRSPNNVILSEGIDGVIPPQYFSQVVHGRSRPTH</sequence>
<dbReference type="SUPFAM" id="SSF56399">
    <property type="entry name" value="ADP-ribosylation"/>
    <property type="match status" value="1"/>
</dbReference>
<dbReference type="InterPro" id="IPR042081">
    <property type="entry name" value="RNA_2'-PTrans_C"/>
</dbReference>
<keyword evidence="5" id="KW-0520">NAD</keyword>
<reference evidence="7" key="1">
    <citation type="submission" date="2022-07" db="EMBL/GenBank/DDBJ databases">
        <title>Phylogenomic reconstructions and comparative analyses of Kickxellomycotina fungi.</title>
        <authorList>
            <person name="Reynolds N.K."/>
            <person name="Stajich J.E."/>
            <person name="Barry K."/>
            <person name="Grigoriev I.V."/>
            <person name="Crous P."/>
            <person name="Smith M.E."/>
        </authorList>
    </citation>
    <scope>NUCLEOTIDE SEQUENCE</scope>
    <source>
        <strain evidence="7">RSA 861</strain>
    </source>
</reference>